<sequence length="99" mass="11420">MEIKSVTKAVGTIYFLVGDNNRPIMPVYRFMLHMMSNGFSTNTTKTYAQHLKLYYEWLSLVGLDYHSAVGVGQNKKSVVLSNLSAFKFWLKYPDFNENL</sequence>
<dbReference type="Proteomes" id="UP000524321">
    <property type="component" value="Unassembled WGS sequence"/>
</dbReference>
<reference evidence="1 2" key="1">
    <citation type="submission" date="2020-04" db="EMBL/GenBank/DDBJ databases">
        <authorList>
            <person name="Pieper L."/>
        </authorList>
    </citation>
    <scope>NUCLEOTIDE SEQUENCE [LARGE SCALE GENOMIC DNA]</scope>
    <source>
        <strain evidence="1 2">B33</strain>
    </source>
</reference>
<feature type="non-terminal residue" evidence="1">
    <location>
        <position position="99"/>
    </location>
</feature>
<evidence type="ECO:0000313" key="2">
    <source>
        <dbReference type="Proteomes" id="UP000524321"/>
    </source>
</evidence>
<gene>
    <name evidence="1" type="ORF">HUV05_23170</name>
</gene>
<comment type="caution">
    <text evidence="1">The sequence shown here is derived from an EMBL/GenBank/DDBJ whole genome shotgun (WGS) entry which is preliminary data.</text>
</comment>
<proteinExistence type="predicted"/>
<dbReference type="EMBL" id="JABWDJ010000366">
    <property type="protein sequence ID" value="NVB76338.1"/>
    <property type="molecule type" value="Genomic_DNA"/>
</dbReference>
<reference evidence="1 2" key="2">
    <citation type="submission" date="2020-07" db="EMBL/GenBank/DDBJ databases">
        <title>Bacterial metabolism rescues the inhibition of intestinal drug absorption by food and drug additives.</title>
        <authorList>
            <person name="Zou L."/>
            <person name="Spanogiannopoulos P."/>
            <person name="Chien H.-C."/>
            <person name="Pieper L.M."/>
            <person name="Cai W."/>
            <person name="Khuri N."/>
            <person name="Pottel J."/>
            <person name="Vora B."/>
            <person name="Ni Z."/>
            <person name="Tsakalozou E."/>
            <person name="Zhang W."/>
            <person name="Shoichet B.K."/>
            <person name="Giacomini K.M."/>
            <person name="Turnbaugh P.J."/>
        </authorList>
    </citation>
    <scope>NUCLEOTIDE SEQUENCE [LARGE SCALE GENOMIC DNA]</scope>
    <source>
        <strain evidence="1 2">B33</strain>
    </source>
</reference>
<evidence type="ECO:0008006" key="3">
    <source>
        <dbReference type="Google" id="ProtNLM"/>
    </source>
</evidence>
<dbReference type="AlphaFoldDB" id="A0A7Y6PIC5"/>
<name>A0A7Y6PIC5_PHOVU</name>
<evidence type="ECO:0000313" key="1">
    <source>
        <dbReference type="EMBL" id="NVB76338.1"/>
    </source>
</evidence>
<protein>
    <recommendedName>
        <fullName evidence="3">Integrase</fullName>
    </recommendedName>
</protein>
<accession>A0A7Y6PIC5</accession>
<organism evidence="1 2">
    <name type="scientific">Phocaeicola vulgatus</name>
    <name type="common">Bacteroides vulgatus</name>
    <dbReference type="NCBI Taxonomy" id="821"/>
    <lineage>
        <taxon>Bacteria</taxon>
        <taxon>Pseudomonadati</taxon>
        <taxon>Bacteroidota</taxon>
        <taxon>Bacteroidia</taxon>
        <taxon>Bacteroidales</taxon>
        <taxon>Bacteroidaceae</taxon>
        <taxon>Phocaeicola</taxon>
    </lineage>
</organism>